<keyword evidence="6" id="KW-0564">Palmitate</keyword>
<comment type="domain">
    <text evidence="10">The DHHC domain is required for palmitoyltransferase activity.</text>
</comment>
<dbReference type="GO" id="GO:0005783">
    <property type="term" value="C:endoplasmic reticulum"/>
    <property type="evidence" value="ECO:0007669"/>
    <property type="project" value="TreeGrafter"/>
</dbReference>
<feature type="transmembrane region" description="Helical" evidence="10">
    <location>
        <begin position="79"/>
        <end position="99"/>
    </location>
</feature>
<evidence type="ECO:0000256" key="5">
    <source>
        <dbReference type="ARBA" id="ARBA00023136"/>
    </source>
</evidence>
<evidence type="ECO:0000256" key="3">
    <source>
        <dbReference type="ARBA" id="ARBA00022692"/>
    </source>
</evidence>
<dbReference type="EC" id="2.3.1.225" evidence="10"/>
<accession>A0A168IW58</accession>
<dbReference type="EMBL" id="AMYB01000007">
    <property type="protein sequence ID" value="OAD00433.1"/>
    <property type="molecule type" value="Genomic_DNA"/>
</dbReference>
<keyword evidence="13" id="KW-1185">Reference proteome</keyword>
<keyword evidence="8 10" id="KW-0012">Acyltransferase</keyword>
<gene>
    <name evidence="12" type="ORF">MUCCIDRAFT_157056</name>
</gene>
<evidence type="ECO:0000256" key="6">
    <source>
        <dbReference type="ARBA" id="ARBA00023139"/>
    </source>
</evidence>
<keyword evidence="5 10" id="KW-0472">Membrane</keyword>
<dbReference type="GO" id="GO:0016020">
    <property type="term" value="C:membrane"/>
    <property type="evidence" value="ECO:0007669"/>
    <property type="project" value="UniProtKB-SubCell"/>
</dbReference>
<feature type="transmembrane region" description="Helical" evidence="10">
    <location>
        <begin position="267"/>
        <end position="288"/>
    </location>
</feature>
<feature type="transmembrane region" description="Helical" evidence="10">
    <location>
        <begin position="6"/>
        <end position="24"/>
    </location>
</feature>
<protein>
    <recommendedName>
        <fullName evidence="10">Palmitoyltransferase</fullName>
        <ecNumber evidence="10">2.3.1.225</ecNumber>
    </recommendedName>
</protein>
<keyword evidence="7" id="KW-0449">Lipoprotein</keyword>
<dbReference type="Proteomes" id="UP000077051">
    <property type="component" value="Unassembled WGS sequence"/>
</dbReference>
<dbReference type="PROSITE" id="PS50216">
    <property type="entry name" value="DHHC"/>
    <property type="match status" value="1"/>
</dbReference>
<comment type="caution">
    <text evidence="12">The sequence shown here is derived from an EMBL/GenBank/DDBJ whole genome shotgun (WGS) entry which is preliminary data.</text>
</comment>
<feature type="transmembrane region" description="Helical" evidence="10">
    <location>
        <begin position="204"/>
        <end position="227"/>
    </location>
</feature>
<evidence type="ECO:0000256" key="8">
    <source>
        <dbReference type="ARBA" id="ARBA00023315"/>
    </source>
</evidence>
<dbReference type="InterPro" id="IPR039859">
    <property type="entry name" value="PFA4/ZDH16/20/ERF2-like"/>
</dbReference>
<dbReference type="InterPro" id="IPR001594">
    <property type="entry name" value="Palmitoyltrfase_DHHC"/>
</dbReference>
<comment type="catalytic activity">
    <reaction evidence="9 10">
        <text>L-cysteinyl-[protein] + hexadecanoyl-CoA = S-hexadecanoyl-L-cysteinyl-[protein] + CoA</text>
        <dbReference type="Rhea" id="RHEA:36683"/>
        <dbReference type="Rhea" id="RHEA-COMP:10131"/>
        <dbReference type="Rhea" id="RHEA-COMP:11032"/>
        <dbReference type="ChEBI" id="CHEBI:29950"/>
        <dbReference type="ChEBI" id="CHEBI:57287"/>
        <dbReference type="ChEBI" id="CHEBI:57379"/>
        <dbReference type="ChEBI" id="CHEBI:74151"/>
        <dbReference type="EC" id="2.3.1.225"/>
    </reaction>
</comment>
<name>A0A168IW58_MUCCL</name>
<dbReference type="PANTHER" id="PTHR22883">
    <property type="entry name" value="ZINC FINGER DHHC DOMAIN CONTAINING PROTEIN"/>
    <property type="match status" value="1"/>
</dbReference>
<dbReference type="STRING" id="747725.A0A168IW58"/>
<evidence type="ECO:0000259" key="11">
    <source>
        <dbReference type="Pfam" id="PF01529"/>
    </source>
</evidence>
<evidence type="ECO:0000256" key="9">
    <source>
        <dbReference type="ARBA" id="ARBA00048048"/>
    </source>
</evidence>
<feature type="domain" description="Palmitoyltransferase DHHC" evidence="11">
    <location>
        <begin position="158"/>
        <end position="305"/>
    </location>
</feature>
<dbReference type="GO" id="GO:0005794">
    <property type="term" value="C:Golgi apparatus"/>
    <property type="evidence" value="ECO:0007669"/>
    <property type="project" value="TreeGrafter"/>
</dbReference>
<evidence type="ECO:0000313" key="13">
    <source>
        <dbReference type="Proteomes" id="UP000077051"/>
    </source>
</evidence>
<reference evidence="12 13" key="1">
    <citation type="submission" date="2015-06" db="EMBL/GenBank/DDBJ databases">
        <title>Expansion of signal transduction pathways in fungi by whole-genome duplication.</title>
        <authorList>
            <consortium name="DOE Joint Genome Institute"/>
            <person name="Corrochano L.M."/>
            <person name="Kuo A."/>
            <person name="Marcet-Houben M."/>
            <person name="Polaino S."/>
            <person name="Salamov A."/>
            <person name="Villalobos J.M."/>
            <person name="Alvarez M.I."/>
            <person name="Avalos J."/>
            <person name="Benito E.P."/>
            <person name="Benoit I."/>
            <person name="Burger G."/>
            <person name="Camino L.P."/>
            <person name="Canovas D."/>
            <person name="Cerda-Olmedo E."/>
            <person name="Cheng J.-F."/>
            <person name="Dominguez A."/>
            <person name="Elias M."/>
            <person name="Eslava A.P."/>
            <person name="Glaser F."/>
            <person name="Grimwood J."/>
            <person name="Gutierrez G."/>
            <person name="Heitman J."/>
            <person name="Henrissat B."/>
            <person name="Iturriaga E.A."/>
            <person name="Lang B.F."/>
            <person name="Lavin J.L."/>
            <person name="Lee S."/>
            <person name="Li W."/>
            <person name="Lindquist E."/>
            <person name="Lopez-Garcia S."/>
            <person name="Luque E.M."/>
            <person name="Marcos A.T."/>
            <person name="Martin J."/>
            <person name="Mccluskey K."/>
            <person name="Medina H.R."/>
            <person name="Miralles-Duran A."/>
            <person name="Miyazaki A."/>
            <person name="Munoz-Torres E."/>
            <person name="Oguiza J.A."/>
            <person name="Ohm R."/>
            <person name="Olmedo M."/>
            <person name="Orejas M."/>
            <person name="Ortiz-Castellanos L."/>
            <person name="Pisabarro A.G."/>
            <person name="Rodriguez-Romero J."/>
            <person name="Ruiz-Herrera J."/>
            <person name="Ruiz-Vazquez R."/>
            <person name="Sanz C."/>
            <person name="Schackwitz W."/>
            <person name="Schmutz J."/>
            <person name="Shahriari M."/>
            <person name="Shelest E."/>
            <person name="Silva-Franco F."/>
            <person name="Soanes D."/>
            <person name="Syed K."/>
            <person name="Tagua V.G."/>
            <person name="Talbot N.J."/>
            <person name="Thon M."/>
            <person name="De Vries R.P."/>
            <person name="Wiebenga A."/>
            <person name="Yadav J.S."/>
            <person name="Braun E.L."/>
            <person name="Baker S."/>
            <person name="Garre V."/>
            <person name="Horwitz B."/>
            <person name="Torres-Martinez S."/>
            <person name="Idnurm A."/>
            <person name="Herrera-Estrella A."/>
            <person name="Gabaldon T."/>
            <person name="Grigoriev I.V."/>
        </authorList>
    </citation>
    <scope>NUCLEOTIDE SEQUENCE [LARGE SCALE GENOMIC DNA]</scope>
    <source>
        <strain evidence="12 13">CBS 277.49</strain>
    </source>
</reference>
<evidence type="ECO:0000256" key="1">
    <source>
        <dbReference type="ARBA" id="ARBA00004141"/>
    </source>
</evidence>
<proteinExistence type="inferred from homology"/>
<feature type="transmembrane region" description="Helical" evidence="10">
    <location>
        <begin position="111"/>
        <end position="130"/>
    </location>
</feature>
<dbReference type="OrthoDB" id="9909019at2759"/>
<dbReference type="VEuPathDB" id="FungiDB:MUCCIDRAFT_157056"/>
<evidence type="ECO:0000256" key="2">
    <source>
        <dbReference type="ARBA" id="ARBA00022679"/>
    </source>
</evidence>
<keyword evidence="3 10" id="KW-0812">Transmembrane</keyword>
<sequence>MELVVYLVLFLTAFGFIVFTLLFGESPSLRNGMIGKLNRFLTATLPRALSWLLVKTVGKSNLNRFGTCWAYCCESRNPFLQIFFVSLSSVSIAGFLYNALPHMPGPYLHKIHFLIIPAQIISIYASYYVACTSNPGIITPENLQQHLDYYKYDGLIYKPKTCITCKMQKPARSKHCSMCKACVGRSDHHCAWINQCVGENNQRYFFLFLYMLVEFCAYGAYLCFQVYRGMIIEWGLDKALVKDSVTGEQSVITFRRAFLYVLHHDRIIGAIGILAAVVSAVVLIFLIYQLYLASRGITTNEAFKWEMVEESIDRGELFKMVPVNNKKEKEEASSGTSTAVEGYAKKYSKNKDTAVVKEEKRVESFDEVVNIYDKGIIGNLKEVFFPEI</sequence>
<keyword evidence="4 10" id="KW-1133">Transmembrane helix</keyword>
<dbReference type="Pfam" id="PF01529">
    <property type="entry name" value="DHHC"/>
    <property type="match status" value="1"/>
</dbReference>
<evidence type="ECO:0000256" key="10">
    <source>
        <dbReference type="RuleBase" id="RU079119"/>
    </source>
</evidence>
<evidence type="ECO:0000256" key="4">
    <source>
        <dbReference type="ARBA" id="ARBA00022989"/>
    </source>
</evidence>
<comment type="subcellular location">
    <subcellularLocation>
        <location evidence="1">Membrane</location>
        <topology evidence="1">Multi-pass membrane protein</topology>
    </subcellularLocation>
</comment>
<dbReference type="GO" id="GO:0006612">
    <property type="term" value="P:protein targeting to membrane"/>
    <property type="evidence" value="ECO:0007669"/>
    <property type="project" value="TreeGrafter"/>
</dbReference>
<dbReference type="GO" id="GO:0019706">
    <property type="term" value="F:protein-cysteine S-palmitoyltransferase activity"/>
    <property type="evidence" value="ECO:0007669"/>
    <property type="project" value="UniProtKB-EC"/>
</dbReference>
<evidence type="ECO:0000256" key="7">
    <source>
        <dbReference type="ARBA" id="ARBA00023288"/>
    </source>
</evidence>
<comment type="similarity">
    <text evidence="10">Belongs to the DHHC palmitoyltransferase family.</text>
</comment>
<evidence type="ECO:0000313" key="12">
    <source>
        <dbReference type="EMBL" id="OAD00433.1"/>
    </source>
</evidence>
<dbReference type="AlphaFoldDB" id="A0A168IW58"/>
<keyword evidence="2 10" id="KW-0808">Transferase</keyword>
<organism evidence="12 13">
    <name type="scientific">Mucor lusitanicus CBS 277.49</name>
    <dbReference type="NCBI Taxonomy" id="747725"/>
    <lineage>
        <taxon>Eukaryota</taxon>
        <taxon>Fungi</taxon>
        <taxon>Fungi incertae sedis</taxon>
        <taxon>Mucoromycota</taxon>
        <taxon>Mucoromycotina</taxon>
        <taxon>Mucoromycetes</taxon>
        <taxon>Mucorales</taxon>
        <taxon>Mucorineae</taxon>
        <taxon>Mucoraceae</taxon>
        <taxon>Mucor</taxon>
    </lineage>
</organism>